<keyword evidence="3" id="KW-0378">Hydrolase</keyword>
<dbReference type="Proteomes" id="UP001519641">
    <property type="component" value="Unassembled WGS sequence"/>
</dbReference>
<sequence length="480" mass="51727">MSAPVTDSTEPDTRRAEVARFLEEHREHLVRQLSEWVRIPSVASQPERSVEVDRSAHWLAGAMREVGLETEILQAGPSPAVHGELLVDPALPTVLVYSHHDVRHAKPEEWVETSPWEPVFRDGRLYGRGASDAKGQVLAHLWGLRAHLATRPDGTPAVNLKFIVEGEEELGSSHFADLLDAEHERLACDVVVFSDTLQWKTGNPAVVTSMRGMTGATLTVTGPARDVHSGAVSGPAPNPVHALVTVLAAMHDDEGRIVIPGFLDDVDALSDERREELHALDFDPDVWVERTETGAITGEAGYSVEERLWARPAIEVLTLLAGDPTGFPRAVVPREATAEISIRTVPGQRVPAVAEQLRRFVADTMPDGVTYELEIPEETGQDPYVTPTGPALDALVRAMELGHGTETAGRMGNAGGGPAELLGRVFDAPVLFVGTGLPEDHWHSSDESVDLRTLLDGAATIAHLWTELGADGNGSSHSGA</sequence>
<dbReference type="PANTHER" id="PTHR43270:SF12">
    <property type="entry name" value="SUCCINYL-DIAMINOPIMELATE DESUCCINYLASE"/>
    <property type="match status" value="1"/>
</dbReference>
<evidence type="ECO:0000256" key="2">
    <source>
        <dbReference type="ARBA" id="ARBA00022723"/>
    </source>
</evidence>
<dbReference type="SUPFAM" id="SSF53187">
    <property type="entry name" value="Zn-dependent exopeptidases"/>
    <property type="match status" value="1"/>
</dbReference>
<evidence type="ECO:0000256" key="1">
    <source>
        <dbReference type="ARBA" id="ARBA00022670"/>
    </source>
</evidence>
<keyword evidence="1" id="KW-0645">Protease</keyword>
<name>A0ABS5VHR1_9MICO</name>
<dbReference type="InterPro" id="IPR051458">
    <property type="entry name" value="Cyt/Met_Dipeptidase"/>
</dbReference>
<evidence type="ECO:0000259" key="4">
    <source>
        <dbReference type="Pfam" id="PF07687"/>
    </source>
</evidence>
<keyword evidence="2" id="KW-0479">Metal-binding</keyword>
<feature type="domain" description="Peptidase M20 dimerisation" evidence="4">
    <location>
        <begin position="210"/>
        <end position="367"/>
    </location>
</feature>
<evidence type="ECO:0000313" key="6">
    <source>
        <dbReference type="Proteomes" id="UP001519641"/>
    </source>
</evidence>
<proteinExistence type="predicted"/>
<dbReference type="InterPro" id="IPR011650">
    <property type="entry name" value="Peptidase_M20_dimer"/>
</dbReference>
<dbReference type="Pfam" id="PF07687">
    <property type="entry name" value="M20_dimer"/>
    <property type="match status" value="1"/>
</dbReference>
<gene>
    <name evidence="5" type="ORF">KK097_06955</name>
</gene>
<dbReference type="Gene3D" id="3.40.630.10">
    <property type="entry name" value="Zn peptidases"/>
    <property type="match status" value="1"/>
</dbReference>
<dbReference type="Gene3D" id="3.30.70.360">
    <property type="match status" value="1"/>
</dbReference>
<dbReference type="Pfam" id="PF01546">
    <property type="entry name" value="Peptidase_M20"/>
    <property type="match status" value="1"/>
</dbReference>
<keyword evidence="6" id="KW-1185">Reference proteome</keyword>
<dbReference type="PANTHER" id="PTHR43270">
    <property type="entry name" value="BETA-ALA-HIS DIPEPTIDASE"/>
    <property type="match status" value="1"/>
</dbReference>
<evidence type="ECO:0000256" key="3">
    <source>
        <dbReference type="ARBA" id="ARBA00022801"/>
    </source>
</evidence>
<dbReference type="EMBL" id="JAHEWS010000008">
    <property type="protein sequence ID" value="MBT1587552.1"/>
    <property type="molecule type" value="Genomic_DNA"/>
</dbReference>
<organism evidence="5 6">
    <name type="scientific">Curtobacterium aurantiacum</name>
    <dbReference type="NCBI Taxonomy" id="3236919"/>
    <lineage>
        <taxon>Bacteria</taxon>
        <taxon>Bacillati</taxon>
        <taxon>Actinomycetota</taxon>
        <taxon>Actinomycetes</taxon>
        <taxon>Micrococcales</taxon>
        <taxon>Microbacteriaceae</taxon>
        <taxon>Curtobacterium</taxon>
    </lineage>
</organism>
<accession>A0ABS5VHR1</accession>
<comment type="caution">
    <text evidence="5">The sequence shown here is derived from an EMBL/GenBank/DDBJ whole genome shotgun (WGS) entry which is preliminary data.</text>
</comment>
<reference evidence="5 6" key="1">
    <citation type="submission" date="2021-05" db="EMBL/GenBank/DDBJ databases">
        <title>Whole genome sequence of Curtobacterium flaccumfaciens pv. flaccumfaciens strain CFBP 8819.</title>
        <authorList>
            <person name="Osdaghi E."/>
            <person name="Taghouti G."/>
            <person name="Portier P."/>
            <person name="Fazliarab A."/>
            <person name="Taghavi S.M."/>
            <person name="Briand M."/>
            <person name="Le-Saux M."/>
            <person name="Jacques M.-A."/>
        </authorList>
    </citation>
    <scope>NUCLEOTIDE SEQUENCE [LARGE SCALE GENOMIC DNA]</scope>
    <source>
        <strain evidence="5 6">CFBP 8819</strain>
    </source>
</reference>
<dbReference type="InterPro" id="IPR002933">
    <property type="entry name" value="Peptidase_M20"/>
</dbReference>
<protein>
    <submittedName>
        <fullName evidence="5">M20/M25/M40 family metallo-hydrolase</fullName>
    </submittedName>
</protein>
<dbReference type="NCBIfam" id="NF005914">
    <property type="entry name" value="PRK07907.1"/>
    <property type="match status" value="1"/>
</dbReference>
<evidence type="ECO:0000313" key="5">
    <source>
        <dbReference type="EMBL" id="MBT1587552.1"/>
    </source>
</evidence>